<dbReference type="GO" id="GO:0005886">
    <property type="term" value="C:plasma membrane"/>
    <property type="evidence" value="ECO:0007669"/>
    <property type="project" value="TreeGrafter"/>
</dbReference>
<keyword evidence="4 5" id="KW-0472">Membrane</keyword>
<comment type="caution">
    <text evidence="7">The sequence shown here is derived from an EMBL/GenBank/DDBJ whole genome shotgun (WGS) entry which is preliminary data.</text>
</comment>
<feature type="transmembrane region" description="Helical" evidence="5">
    <location>
        <begin position="163"/>
        <end position="186"/>
    </location>
</feature>
<dbReference type="PANTHER" id="PTHR23112:SF0">
    <property type="entry name" value="TRANSMEMBRANE PROTEIN 116"/>
    <property type="match status" value="1"/>
</dbReference>
<feature type="transmembrane region" description="Helical" evidence="5">
    <location>
        <begin position="43"/>
        <end position="63"/>
    </location>
</feature>
<organism evidence="7 8">
    <name type="scientific">Rhizoclosmatium globosum</name>
    <dbReference type="NCBI Taxonomy" id="329046"/>
    <lineage>
        <taxon>Eukaryota</taxon>
        <taxon>Fungi</taxon>
        <taxon>Fungi incertae sedis</taxon>
        <taxon>Chytridiomycota</taxon>
        <taxon>Chytridiomycota incertae sedis</taxon>
        <taxon>Chytridiomycetes</taxon>
        <taxon>Chytridiales</taxon>
        <taxon>Chytriomycetaceae</taxon>
        <taxon>Rhizoclosmatium</taxon>
    </lineage>
</organism>
<feature type="transmembrane region" description="Helical" evidence="5">
    <location>
        <begin position="83"/>
        <end position="105"/>
    </location>
</feature>
<proteinExistence type="predicted"/>
<evidence type="ECO:0000259" key="6">
    <source>
        <dbReference type="PROSITE" id="PS50261"/>
    </source>
</evidence>
<dbReference type="Gene3D" id="1.20.1070.10">
    <property type="entry name" value="Rhodopsin 7-helix transmembrane proteins"/>
    <property type="match status" value="1"/>
</dbReference>
<gene>
    <name evidence="7" type="ORF">BCR33DRAFT_766528</name>
</gene>
<dbReference type="OrthoDB" id="100006at2759"/>
<protein>
    <recommendedName>
        <fullName evidence="6">G-protein coupled receptors family 2 profile 2 domain-containing protein</fullName>
    </recommendedName>
</protein>
<dbReference type="AlphaFoldDB" id="A0A1Y2C8C5"/>
<sequence>MGFTRGQLEQIRLVLRTICPFSIAANFAVVAIVAFVKRKQTTLGYLHAFLSLSDIWLAISWITGDTIAESKDLCIVFGALYEYFVSASSCWSFLIALHCYIIVIYSPKAAGKYWMVYLTYGIGVPSILVVGTFVSQFAMKRGDVFGDAEYQCWISPNYPELRIAFYYSVLWLHFVLILCFYIRIYFMIQSRARDLSTTQETLNTIDDNMNGPTSPKEEESHKIVYSSLSRSKSLACSKNLIVIDRSFTSRFEIPTNSKVSLSPIDQPDSLYIQPPNATSTIQQSQKSSCLSYSHSQSTFNQSKSAANILNDSPRSTMIQRAPTPTQPSYVAKMSNSRNKLVLKTAAIAVGTLISWLPATILQILVLNGNAEPPHSLSILTAVGFGLSGFWNSGSFLMDFVVEHLNLQKQSAAGIGQTQSHILS</sequence>
<feature type="transmembrane region" description="Helical" evidence="5">
    <location>
        <begin position="117"/>
        <end position="139"/>
    </location>
</feature>
<keyword evidence="2 5" id="KW-0812">Transmembrane</keyword>
<evidence type="ECO:0000256" key="1">
    <source>
        <dbReference type="ARBA" id="ARBA00004141"/>
    </source>
</evidence>
<dbReference type="GO" id="GO:0007189">
    <property type="term" value="P:adenylate cyclase-activating G protein-coupled receptor signaling pathway"/>
    <property type="evidence" value="ECO:0007669"/>
    <property type="project" value="TreeGrafter"/>
</dbReference>
<evidence type="ECO:0000256" key="5">
    <source>
        <dbReference type="SAM" id="Phobius"/>
    </source>
</evidence>
<dbReference type="InterPro" id="IPR017981">
    <property type="entry name" value="GPCR_2-like_7TM"/>
</dbReference>
<dbReference type="PANTHER" id="PTHR23112">
    <property type="entry name" value="G PROTEIN-COUPLED RECEPTOR 157-RELATED"/>
    <property type="match status" value="1"/>
</dbReference>
<dbReference type="PROSITE" id="PS50261">
    <property type="entry name" value="G_PROTEIN_RECEP_F2_4"/>
    <property type="match status" value="1"/>
</dbReference>
<dbReference type="GO" id="GO:0004930">
    <property type="term" value="F:G protein-coupled receptor activity"/>
    <property type="evidence" value="ECO:0007669"/>
    <property type="project" value="InterPro"/>
</dbReference>
<dbReference type="SUPFAM" id="SSF81321">
    <property type="entry name" value="Family A G protein-coupled receptor-like"/>
    <property type="match status" value="1"/>
</dbReference>
<evidence type="ECO:0000256" key="2">
    <source>
        <dbReference type="ARBA" id="ARBA00022692"/>
    </source>
</evidence>
<keyword evidence="3 5" id="KW-1133">Transmembrane helix</keyword>
<evidence type="ECO:0000256" key="4">
    <source>
        <dbReference type="ARBA" id="ARBA00023136"/>
    </source>
</evidence>
<dbReference type="STRING" id="329046.A0A1Y2C8C5"/>
<keyword evidence="8" id="KW-1185">Reference proteome</keyword>
<dbReference type="GO" id="GO:0007166">
    <property type="term" value="P:cell surface receptor signaling pathway"/>
    <property type="evidence" value="ECO:0007669"/>
    <property type="project" value="InterPro"/>
</dbReference>
<accession>A0A1Y2C8C5</accession>
<evidence type="ECO:0000313" key="7">
    <source>
        <dbReference type="EMBL" id="ORY43283.1"/>
    </source>
</evidence>
<dbReference type="Pfam" id="PF00002">
    <property type="entry name" value="7tm_2"/>
    <property type="match status" value="1"/>
</dbReference>
<feature type="transmembrane region" description="Helical" evidence="5">
    <location>
        <begin position="340"/>
        <end position="364"/>
    </location>
</feature>
<feature type="transmembrane region" description="Helical" evidence="5">
    <location>
        <begin position="13"/>
        <end position="36"/>
    </location>
</feature>
<evidence type="ECO:0000313" key="8">
    <source>
        <dbReference type="Proteomes" id="UP000193642"/>
    </source>
</evidence>
<feature type="domain" description="G-protein coupled receptors family 2 profile 2" evidence="6">
    <location>
        <begin position="11"/>
        <end position="188"/>
    </location>
</feature>
<dbReference type="InterPro" id="IPR000832">
    <property type="entry name" value="GPCR_2_secretin-like"/>
</dbReference>
<dbReference type="EMBL" id="MCGO01000025">
    <property type="protein sequence ID" value="ORY43283.1"/>
    <property type="molecule type" value="Genomic_DNA"/>
</dbReference>
<comment type="subcellular location">
    <subcellularLocation>
        <location evidence="1">Membrane</location>
        <topology evidence="1">Multi-pass membrane protein</topology>
    </subcellularLocation>
</comment>
<name>A0A1Y2C8C5_9FUNG</name>
<evidence type="ECO:0000256" key="3">
    <source>
        <dbReference type="ARBA" id="ARBA00022989"/>
    </source>
</evidence>
<reference evidence="7 8" key="1">
    <citation type="submission" date="2016-07" db="EMBL/GenBank/DDBJ databases">
        <title>Pervasive Adenine N6-methylation of Active Genes in Fungi.</title>
        <authorList>
            <consortium name="DOE Joint Genome Institute"/>
            <person name="Mondo S.J."/>
            <person name="Dannebaum R.O."/>
            <person name="Kuo R.C."/>
            <person name="Labutti K."/>
            <person name="Haridas S."/>
            <person name="Kuo A."/>
            <person name="Salamov A."/>
            <person name="Ahrendt S.R."/>
            <person name="Lipzen A."/>
            <person name="Sullivan W."/>
            <person name="Andreopoulos W.B."/>
            <person name="Clum A."/>
            <person name="Lindquist E."/>
            <person name="Daum C."/>
            <person name="Ramamoorthy G.K."/>
            <person name="Gryganskyi A."/>
            <person name="Culley D."/>
            <person name="Magnuson J.K."/>
            <person name="James T.Y."/>
            <person name="O'Malley M.A."/>
            <person name="Stajich J.E."/>
            <person name="Spatafora J.W."/>
            <person name="Visel A."/>
            <person name="Grigoriev I.V."/>
        </authorList>
    </citation>
    <scope>NUCLEOTIDE SEQUENCE [LARGE SCALE GENOMIC DNA]</scope>
    <source>
        <strain evidence="7 8">JEL800</strain>
    </source>
</reference>
<dbReference type="Proteomes" id="UP000193642">
    <property type="component" value="Unassembled WGS sequence"/>
</dbReference>
<feature type="transmembrane region" description="Helical" evidence="5">
    <location>
        <begin position="376"/>
        <end position="401"/>
    </location>
</feature>